<keyword evidence="7" id="KW-1185">Reference proteome</keyword>
<dbReference type="AlphaFoldDB" id="A0A1M5KSP5"/>
<gene>
    <name evidence="6" type="ORF">SAMN04488522_10676</name>
</gene>
<dbReference type="GO" id="GO:0016491">
    <property type="term" value="F:oxidoreductase activity"/>
    <property type="evidence" value="ECO:0007669"/>
    <property type="project" value="InterPro"/>
</dbReference>
<dbReference type="GO" id="GO:0046872">
    <property type="term" value="F:metal ion binding"/>
    <property type="evidence" value="ECO:0007669"/>
    <property type="project" value="UniProtKB-KW"/>
</dbReference>
<dbReference type="Gene3D" id="1.25.10.10">
    <property type="entry name" value="Leucine-rich Repeat Variant"/>
    <property type="match status" value="1"/>
</dbReference>
<dbReference type="PROSITE" id="PS00497">
    <property type="entry name" value="TYROSINASE_1"/>
    <property type="match status" value="1"/>
</dbReference>
<dbReference type="SUPFAM" id="SSF48371">
    <property type="entry name" value="ARM repeat"/>
    <property type="match status" value="1"/>
</dbReference>
<accession>A0A1M5KSP5</accession>
<comment type="similarity">
    <text evidence="1">Belongs to the tyrosinase family.</text>
</comment>
<dbReference type="PRINTS" id="PR00092">
    <property type="entry name" value="TYROSINASE"/>
</dbReference>
<dbReference type="PANTHER" id="PTHR11474:SF126">
    <property type="entry name" value="TYROSINASE-LIKE PROTEIN TYR-1-RELATED"/>
    <property type="match status" value="1"/>
</dbReference>
<evidence type="ECO:0000259" key="5">
    <source>
        <dbReference type="PROSITE" id="PS00498"/>
    </source>
</evidence>
<evidence type="ECO:0000259" key="4">
    <source>
        <dbReference type="PROSITE" id="PS00497"/>
    </source>
</evidence>
<keyword evidence="2" id="KW-0479">Metal-binding</keyword>
<feature type="domain" description="Tyrosinase copper-binding" evidence="4">
    <location>
        <begin position="174"/>
        <end position="191"/>
    </location>
</feature>
<dbReference type="PROSITE" id="PS00498">
    <property type="entry name" value="TYROSINASE_2"/>
    <property type="match status" value="1"/>
</dbReference>
<dbReference type="InterPro" id="IPR008922">
    <property type="entry name" value="Di-copper_centre_dom_sf"/>
</dbReference>
<dbReference type="RefSeq" id="WP_073235945.1">
    <property type="nucleotide sequence ID" value="NZ_FQUQ01000006.1"/>
</dbReference>
<feature type="domain" description="Tyrosinase copper-binding" evidence="5">
    <location>
        <begin position="311"/>
        <end position="322"/>
    </location>
</feature>
<evidence type="ECO:0000313" key="6">
    <source>
        <dbReference type="EMBL" id="SHG55765.1"/>
    </source>
</evidence>
<dbReference type="OrthoDB" id="2874181at2"/>
<dbReference type="InterPro" id="IPR002227">
    <property type="entry name" value="Tyrosinase_Cu-bd"/>
</dbReference>
<proteinExistence type="inferred from homology"/>
<reference evidence="7" key="1">
    <citation type="submission" date="2016-11" db="EMBL/GenBank/DDBJ databases">
        <authorList>
            <person name="Varghese N."/>
            <person name="Submissions S."/>
        </authorList>
    </citation>
    <scope>NUCLEOTIDE SEQUENCE [LARGE SCALE GENOMIC DNA]</scope>
    <source>
        <strain evidence="7">DSM 16990</strain>
    </source>
</reference>
<name>A0A1M5KSP5_9SPHI</name>
<evidence type="ECO:0000256" key="2">
    <source>
        <dbReference type="ARBA" id="ARBA00022723"/>
    </source>
</evidence>
<dbReference type="PANTHER" id="PTHR11474">
    <property type="entry name" value="TYROSINASE FAMILY MEMBER"/>
    <property type="match status" value="1"/>
</dbReference>
<evidence type="ECO:0000313" key="7">
    <source>
        <dbReference type="Proteomes" id="UP000184287"/>
    </source>
</evidence>
<sequence length="729" mass="81525">MDIKILIGGSAEASTRYIGWSRTKCELRFTALENEQLPSRLLLQNIQDAQAGKIVFLRNTDDQENDQLELTIPLGATQIEVYIAGKYPHYSKDGRDAGIEIIDPESGALLHREAFMVRVRRNANKLSEKEKKVFLETLQVLNDKGKGRFAEFRSVHSVDPQNLAEGNKYYFQAHGSLGFLPWHRAFLLDLEREMQKIEPSVTLPYWKFDEVAEKVFTEDFMGSHASGNVKFSKSNPIDDWLADGMPIRRTADFNVLTQPAHNEFGASVLREEQVIAADSFIDFTNLEGNPHSTAHTSFNLDLTNAHTAVKDPLFFLLHTNVDRIWARWQWEKDFFDKNNESVYPQNSNEPEGHNLNDTMWPWNNASGGSRPATAPGGTLAPSPLVNAPGLRPKVSDMIDWQGRLNSGDQLGFDYDNIPFKKFRDPLVPIAAAITFAQPEGSFTVSNLKETELLTGQVKSLALDALANEAGNLAIRKMVIQKSGASIRNEDLFISSLLSILGRKTEPVALRLSALVQLQQLSITSAKFPASRAEFANILRGIVDDPDHTLRKKAIMILAMQKDRYVREKLIEGLKDPNKALISPQDAIQLLRYDIHADLYPILTEIINNPPNNDARNEAILLLGQDAGSALLISKILMDKNEPVDVRIIAAKALQTADEGLFNTLSKGLVSEDDEDEELRIKLLSSLSFSTAIPAIGQDQGFINKVNKLHQQQISGQMQVVSERFLHNLK</sequence>
<dbReference type="Pfam" id="PF00264">
    <property type="entry name" value="Tyrosinase"/>
    <property type="match status" value="1"/>
</dbReference>
<dbReference type="STRING" id="288992.SAMN04488522_10676"/>
<keyword evidence="3" id="KW-0186">Copper</keyword>
<dbReference type="Proteomes" id="UP000184287">
    <property type="component" value="Unassembled WGS sequence"/>
</dbReference>
<dbReference type="SUPFAM" id="SSF48056">
    <property type="entry name" value="Di-copper centre-containing domain"/>
    <property type="match status" value="1"/>
</dbReference>
<dbReference type="InterPro" id="IPR016024">
    <property type="entry name" value="ARM-type_fold"/>
</dbReference>
<evidence type="ECO:0000256" key="3">
    <source>
        <dbReference type="ARBA" id="ARBA00023008"/>
    </source>
</evidence>
<dbReference type="EMBL" id="FQUQ01000006">
    <property type="protein sequence ID" value="SHG55765.1"/>
    <property type="molecule type" value="Genomic_DNA"/>
</dbReference>
<evidence type="ECO:0000256" key="1">
    <source>
        <dbReference type="ARBA" id="ARBA00009928"/>
    </source>
</evidence>
<protein>
    <submittedName>
        <fullName evidence="6">Common central domain of tyrosinase</fullName>
    </submittedName>
</protein>
<dbReference type="InterPro" id="IPR011989">
    <property type="entry name" value="ARM-like"/>
</dbReference>
<dbReference type="Gene3D" id="1.10.1280.10">
    <property type="entry name" value="Di-copper center containing domain from catechol oxidase"/>
    <property type="match status" value="1"/>
</dbReference>
<dbReference type="InterPro" id="IPR050316">
    <property type="entry name" value="Tyrosinase/Hemocyanin"/>
</dbReference>
<organism evidence="6 7">
    <name type="scientific">Pedobacter caeni</name>
    <dbReference type="NCBI Taxonomy" id="288992"/>
    <lineage>
        <taxon>Bacteria</taxon>
        <taxon>Pseudomonadati</taxon>
        <taxon>Bacteroidota</taxon>
        <taxon>Sphingobacteriia</taxon>
        <taxon>Sphingobacteriales</taxon>
        <taxon>Sphingobacteriaceae</taxon>
        <taxon>Pedobacter</taxon>
    </lineage>
</organism>